<proteinExistence type="inferred from homology"/>
<feature type="region of interest" description="Disordered" evidence="10">
    <location>
        <begin position="1895"/>
        <end position="1938"/>
    </location>
</feature>
<dbReference type="PROSITE" id="PS50067">
    <property type="entry name" value="KINESIN_MOTOR_2"/>
    <property type="match status" value="1"/>
</dbReference>
<feature type="coiled-coil region" evidence="9">
    <location>
        <begin position="485"/>
        <end position="512"/>
    </location>
</feature>
<feature type="region of interest" description="Disordered" evidence="10">
    <location>
        <begin position="1970"/>
        <end position="2005"/>
    </location>
</feature>
<dbReference type="InterPro" id="IPR047149">
    <property type="entry name" value="KIF11-like"/>
</dbReference>
<reference evidence="12 13" key="1">
    <citation type="submission" date="2018-09" db="EMBL/GenBank/DDBJ databases">
        <authorList>
            <person name="Peiro R."/>
            <person name="Begona"/>
            <person name="Cbmso G."/>
            <person name="Lopez M."/>
            <person name="Gonzalez S."/>
        </authorList>
    </citation>
    <scope>NUCLEOTIDE SEQUENCE [LARGE SCALE GENOMIC DNA]</scope>
</reference>
<feature type="domain" description="Kinesin motor" evidence="11">
    <location>
        <begin position="132"/>
        <end position="472"/>
    </location>
</feature>
<evidence type="ECO:0000256" key="3">
    <source>
        <dbReference type="ARBA" id="ARBA00022701"/>
    </source>
</evidence>
<dbReference type="InterPro" id="IPR001752">
    <property type="entry name" value="Kinesin_motor_dom"/>
</dbReference>
<feature type="compositionally biased region" description="Low complexity" evidence="10">
    <location>
        <begin position="115"/>
        <end position="134"/>
    </location>
</feature>
<dbReference type="GO" id="GO:0008574">
    <property type="term" value="F:plus-end-directed microtubule motor activity"/>
    <property type="evidence" value="ECO:0007669"/>
    <property type="project" value="TreeGrafter"/>
</dbReference>
<sequence>MGRGAAHEEYPDDGHIFVCVRVRNAPQNAACLTHNSAAATNTRASAVLRKSVLREAQRICVSVVENVVVMHDPTSIDDDATVAKDGNNVVQMLTDRAHRTGATRHSRKAAGGGSAAAALSRTSSRRTAGGSRVTTAGAAAGATHIVSTSTANYYECDHCIVSMEESHLLQMPLIRTSDFLQPPPYGTQEEVYRRTAMHAVKAAIDGINSCVFAYGQTGSGKTYTLFGDTTNIRRDPGVVPRTLDDLFSRLEAVKQSYQSDRVIDYSYRVQLSFYEIYQNEVYCLFSRRGPLHVQFVRDPTGRKETMIIHDLQQQTVTSAEKAYPMIEVGLRRRQTAETGMNSRSSRSHAVLQVRVAQYRTNCDTRETVEHQATINLVDLAGSERQKTANTSGTSRAEGIQINQSLATLARVINDIASGAKFVNYRDSLLTMVLKDNLGGNSKTFMIANISPIAFSYQESCATLTYARDVRKIRNRPMVNKTFQTRANLLEQNMTLKQENEKLKEQMEAWVRGLQSSNLHPSATDAIGLLSVRGGGMAEASDHPLLSPPPSMSQTIAAQQRRASNVPLAVAGCNEAFLSTSSAGLTAPLLISSHRKYTSIAGIGGSCVEGGVVRVTALVKGTMEFPLSRVLYSLPSTTTTGESLYAAGEDGHNTQKRHTAILMGADANSSECASGGNTCRPDTAVETTAAVAEKMLDLGSLVLERVAQRSCEQRYYVHFNPPASVEGLSRLIDVQINGKSVGEKGRRELHHGDVVCAYLEDGAKAEAATETAASACLHAQSLISFHYVDLNALSRGTNTSSNGMSSATLGQIAVSVDLPADMESLTLEDIKQLQRDNAKLLDMVRQQAETIDYQCAHASTSMGQAENLEGISPIETPGSVSPNPRSLEPSVSTSLPPETSKIVVALEAFRRLSVSPSIRRGSVMPADLETDELLQRAAAQSESKQRLDSAVHENEKLHRTVVSRNATLEALARRLAELEAGGPLDTPTTPSASSSPSSVSISPSAKRDDMDEVQTGRCADVDEVGNNASMGTERDCSSVTRVSSPSQMRTAFEQRRDEGVVEADEEDGLQLEPIGDGRKRIVYESTEGTRERYQAVVREREQFDRIIELETLMRELRERISELESRLRFSKDETLEQQMFREQAEDERDALLEELANTRSENAMLRRENASLEGFLARDEQALADAARLADEELERQTAVLTDRIKALKALARMWKQRTMKYIAMGYGAGSDDKGTGSARAAHLEAIPWDDLRAAETAAIAKRRLGGGDADACPADVAHTIDDFEKSTTEDNVRALEYALLDFEQENQRLLDRIRHIQAELDGYKSLIGRLRAEKAETEKALADATDSTEEERRRMQQLLRSTNAQLEEAEENLKRTQGRLDDAVGLCENNKRKAVRNNGLLLAQQKRTIEELEAEIHHMRRDYAAKDEELTNLTRYMQDRDALGGDGVAQNCKLHSRIEELVKDSMEDYEAPNGYSVFPAGFEFSDEMVSLIRICLRILLDRLKMELYVLNAQSVHKFQLLIHAVKARTEAHFHTFVHQLRDAVSQMAGRTLRPGGKWGLSESDVLSTLVDHRRRQVGDALSGLLIWYDHWDSAPKTEHVAYMELIRNADRIMQMARIVRRESLLNTNATSTSLMPIPGKNGASDISFISESARRNDKTVKGSCKILSRLASFTRQGNLARAVNQFSATPSRATIAGREGVVGTTPCPVEEGTTPFSRSATVTALALSQSMIPFSRTGTGTRINGHQPPPAANPESCSLFSRCPSGLPRPLAATVAVANLSPQSCLSTATPARPTKPAASGVAGTPAATLTTGTTPAAPTAAARANYSRMASAGVLPVSEADVNYVANTDVAEAVSISTYNFSRRMSLAATMGAGEGTIADKGEPVRRPSRLFSQSQKSIFQQRDSSQHQQQPLRRLVSATPALSKSRVNAGATGTRVQASRVKATEAFARSKTHYSVLKPTEMVGRLSRRNSGACVSSKTSTHTAGSLGGGSPHARPSSSQHNASRLSAFYSTPAAVQMRGSGNGPVSMLSSNAAAKPSSGEVSFYNPDVMKSLRERSTNDVNSAARASSEPRAVSKKASLTGSSSVHLKKSKAHAATSLSAFQKALTGARVSAGHDTTVVSSAPVIPKLNFEALEEKP</sequence>
<keyword evidence="9" id="KW-0175">Coiled coil</keyword>
<keyword evidence="4 8" id="KW-0547">Nucleotide-binding</keyword>
<dbReference type="Gene3D" id="3.40.850.10">
    <property type="entry name" value="Kinesin motor domain"/>
    <property type="match status" value="1"/>
</dbReference>
<keyword evidence="2" id="KW-0963">Cytoplasm</keyword>
<feature type="region of interest" description="Disordered" evidence="10">
    <location>
        <begin position="2058"/>
        <end position="2091"/>
    </location>
</feature>
<dbReference type="GO" id="GO:0051231">
    <property type="term" value="P:spindle elongation"/>
    <property type="evidence" value="ECO:0007669"/>
    <property type="project" value="TreeGrafter"/>
</dbReference>
<evidence type="ECO:0000259" key="11">
    <source>
        <dbReference type="PROSITE" id="PS50067"/>
    </source>
</evidence>
<dbReference type="KEGG" id="lbz:LBRM_21_1270"/>
<keyword evidence="3" id="KW-0493">Microtubule</keyword>
<feature type="compositionally biased region" description="Polar residues" evidence="10">
    <location>
        <begin position="1036"/>
        <end position="1048"/>
    </location>
</feature>
<accession>A0A3P3Z667</accession>
<feature type="compositionally biased region" description="Basic residues" evidence="10">
    <location>
        <begin position="99"/>
        <end position="108"/>
    </location>
</feature>
<dbReference type="GO" id="GO:0005524">
    <property type="term" value="F:ATP binding"/>
    <property type="evidence" value="ECO:0007669"/>
    <property type="project" value="UniProtKB-UniRule"/>
</dbReference>
<evidence type="ECO:0000256" key="8">
    <source>
        <dbReference type="PROSITE-ProRule" id="PRU00283"/>
    </source>
</evidence>
<dbReference type="PANTHER" id="PTHR47970:SF25">
    <property type="entry name" value="PUTATIVE-RELATED"/>
    <property type="match status" value="1"/>
</dbReference>
<dbReference type="SUPFAM" id="SSF52540">
    <property type="entry name" value="P-loop containing nucleoside triphosphate hydrolases"/>
    <property type="match status" value="1"/>
</dbReference>
<evidence type="ECO:0000256" key="6">
    <source>
        <dbReference type="ARBA" id="ARBA00023175"/>
    </source>
</evidence>
<dbReference type="GO" id="GO:0005876">
    <property type="term" value="C:spindle microtubule"/>
    <property type="evidence" value="ECO:0007669"/>
    <property type="project" value="TreeGrafter"/>
</dbReference>
<feature type="compositionally biased region" description="Polar residues" evidence="10">
    <location>
        <begin position="1971"/>
        <end position="1986"/>
    </location>
</feature>
<dbReference type="PRINTS" id="PR00380">
    <property type="entry name" value="KINESINHEAVY"/>
</dbReference>
<comment type="similarity">
    <text evidence="8">Belongs to the TRAFAC class myosin-kinesin ATPase superfamily. Kinesin family.</text>
</comment>
<dbReference type="RefSeq" id="XP_001564832.1">
    <property type="nucleotide sequence ID" value="XM_001564782.2"/>
</dbReference>
<keyword evidence="5 8" id="KW-0067">ATP-binding</keyword>
<feature type="binding site" evidence="8">
    <location>
        <begin position="215"/>
        <end position="222"/>
    </location>
    <ligand>
        <name>ATP</name>
        <dbReference type="ChEBI" id="CHEBI:30616"/>
    </ligand>
</feature>
<evidence type="ECO:0000256" key="10">
    <source>
        <dbReference type="SAM" id="MobiDB-lite"/>
    </source>
</evidence>
<dbReference type="EMBL" id="LS997620">
    <property type="protein sequence ID" value="SYZ65731.1"/>
    <property type="molecule type" value="Genomic_DNA"/>
</dbReference>
<dbReference type="GO" id="GO:0007018">
    <property type="term" value="P:microtubule-based movement"/>
    <property type="evidence" value="ECO:0007669"/>
    <property type="project" value="InterPro"/>
</dbReference>
<feature type="compositionally biased region" description="Polar residues" evidence="10">
    <location>
        <begin position="877"/>
        <end position="894"/>
    </location>
</feature>
<organism evidence="12 13">
    <name type="scientific">Leishmania braziliensis MHOM/BR/75/M2904</name>
    <dbReference type="NCBI Taxonomy" id="420245"/>
    <lineage>
        <taxon>Eukaryota</taxon>
        <taxon>Discoba</taxon>
        <taxon>Euglenozoa</taxon>
        <taxon>Kinetoplastea</taxon>
        <taxon>Metakinetoplastina</taxon>
        <taxon>Trypanosomatida</taxon>
        <taxon>Trypanosomatidae</taxon>
        <taxon>Leishmaniinae</taxon>
        <taxon>Leishmania</taxon>
        <taxon>Leishmania braziliensis species complex</taxon>
    </lineage>
</organism>
<feature type="coiled-coil region" evidence="9">
    <location>
        <begin position="1105"/>
        <end position="1167"/>
    </location>
</feature>
<evidence type="ECO:0000256" key="1">
    <source>
        <dbReference type="ARBA" id="ARBA00004245"/>
    </source>
</evidence>
<dbReference type="PROSITE" id="PS00411">
    <property type="entry name" value="KINESIN_MOTOR_1"/>
    <property type="match status" value="1"/>
</dbReference>
<dbReference type="InterPro" id="IPR019821">
    <property type="entry name" value="Kinesin_motor_CS"/>
</dbReference>
<evidence type="ECO:0000313" key="13">
    <source>
        <dbReference type="Proteomes" id="UP000319462"/>
    </source>
</evidence>
<dbReference type="GO" id="GO:0090307">
    <property type="term" value="P:mitotic spindle assembly"/>
    <property type="evidence" value="ECO:0007669"/>
    <property type="project" value="TreeGrafter"/>
</dbReference>
<evidence type="ECO:0000256" key="9">
    <source>
        <dbReference type="SAM" id="Coils"/>
    </source>
</evidence>
<feature type="region of interest" description="Disordered" evidence="10">
    <location>
        <begin position="979"/>
        <end position="1059"/>
    </location>
</feature>
<keyword evidence="6 8" id="KW-0505">Motor protein</keyword>
<comment type="subcellular location">
    <subcellularLocation>
        <location evidence="1">Cytoplasm</location>
        <location evidence="1">Cytoskeleton</location>
    </subcellularLocation>
</comment>
<dbReference type="Pfam" id="PF00225">
    <property type="entry name" value="Kinesin"/>
    <property type="match status" value="1"/>
</dbReference>
<dbReference type="Proteomes" id="UP000319462">
    <property type="component" value="Chromosome 21"/>
</dbReference>
<dbReference type="VEuPathDB" id="TriTrypDB:LbrM.21.1270"/>
<evidence type="ECO:0000256" key="7">
    <source>
        <dbReference type="ARBA" id="ARBA00023212"/>
    </source>
</evidence>
<dbReference type="FunFam" id="3.40.850.10:FF:000184">
    <property type="entry name" value="Kinesin, putative"/>
    <property type="match status" value="1"/>
</dbReference>
<feature type="region of interest" description="Disordered" evidence="10">
    <location>
        <begin position="1786"/>
        <end position="1815"/>
    </location>
</feature>
<feature type="coiled-coil region" evidence="9">
    <location>
        <begin position="1292"/>
        <end position="1429"/>
    </location>
</feature>
<dbReference type="SMART" id="SM00129">
    <property type="entry name" value="KISc"/>
    <property type="match status" value="1"/>
</dbReference>
<evidence type="ECO:0000313" key="12">
    <source>
        <dbReference type="EMBL" id="SYZ65731.1"/>
    </source>
</evidence>
<feature type="region of interest" description="Disordered" evidence="10">
    <location>
        <begin position="869"/>
        <end position="894"/>
    </location>
</feature>
<evidence type="ECO:0000256" key="4">
    <source>
        <dbReference type="ARBA" id="ARBA00022741"/>
    </source>
</evidence>
<name>A0A3P3Z667_LEIBR</name>
<dbReference type="GO" id="GO:0008017">
    <property type="term" value="F:microtubule binding"/>
    <property type="evidence" value="ECO:0007669"/>
    <property type="project" value="InterPro"/>
</dbReference>
<dbReference type="InterPro" id="IPR036961">
    <property type="entry name" value="Kinesin_motor_dom_sf"/>
</dbReference>
<evidence type="ECO:0000256" key="5">
    <source>
        <dbReference type="ARBA" id="ARBA00022840"/>
    </source>
</evidence>
<keyword evidence="7" id="KW-0206">Cytoskeleton</keyword>
<feature type="compositionally biased region" description="Low complexity" evidence="10">
    <location>
        <begin position="985"/>
        <end position="1003"/>
    </location>
</feature>
<feature type="compositionally biased region" description="Low complexity" evidence="10">
    <location>
        <begin position="1902"/>
        <end position="1912"/>
    </location>
</feature>
<gene>
    <name evidence="12" type="ORF">LBRM2904_21.1280</name>
</gene>
<protein>
    <submittedName>
        <fullName evidence="12">Kinesin</fullName>
    </submittedName>
</protein>
<feature type="compositionally biased region" description="Low complexity" evidence="10">
    <location>
        <begin position="1788"/>
        <end position="1815"/>
    </location>
</feature>
<dbReference type="GO" id="GO:0072686">
    <property type="term" value="C:mitotic spindle"/>
    <property type="evidence" value="ECO:0007669"/>
    <property type="project" value="TreeGrafter"/>
</dbReference>
<dbReference type="InterPro" id="IPR027417">
    <property type="entry name" value="P-loop_NTPase"/>
</dbReference>
<dbReference type="PANTHER" id="PTHR47970">
    <property type="entry name" value="KINESIN-LIKE PROTEIN KIF11"/>
    <property type="match status" value="1"/>
</dbReference>
<feature type="region of interest" description="Disordered" evidence="10">
    <location>
        <begin position="98"/>
        <end position="134"/>
    </location>
</feature>
<evidence type="ECO:0000256" key="2">
    <source>
        <dbReference type="ARBA" id="ARBA00022490"/>
    </source>
</evidence>